<dbReference type="Pfam" id="PF03693">
    <property type="entry name" value="ParD_antitoxin"/>
    <property type="match status" value="1"/>
</dbReference>
<dbReference type="InterPro" id="IPR038296">
    <property type="entry name" value="ParD_sf"/>
</dbReference>
<organism evidence="1 2">
    <name type="scientific">Sphingomonas qomolangmaensis</name>
    <dbReference type="NCBI Taxonomy" id="2918765"/>
    <lineage>
        <taxon>Bacteria</taxon>
        <taxon>Pseudomonadati</taxon>
        <taxon>Pseudomonadota</taxon>
        <taxon>Alphaproteobacteria</taxon>
        <taxon>Sphingomonadales</taxon>
        <taxon>Sphingomonadaceae</taxon>
        <taxon>Sphingomonas</taxon>
    </lineage>
</organism>
<sequence>MGEVRKITIEIDEDEASGIDSAVAAGDYVDAEAAVRAAVRYWQHARDAEITRLRGLIAEGLASGDPQPVTDEWFEDIIRRGKARLAAARADL</sequence>
<accession>A0ABY5LAK4</accession>
<dbReference type="InterPro" id="IPR022789">
    <property type="entry name" value="ParD"/>
</dbReference>
<reference evidence="1" key="1">
    <citation type="submission" date="2022-07" db="EMBL/GenBank/DDBJ databases">
        <title>Sphingomonas sp. nov., a novel bacterium isolated from the north slope of the Mount Everest.</title>
        <authorList>
            <person name="Cui X."/>
            <person name="Liu Y."/>
        </authorList>
    </citation>
    <scope>NUCLEOTIDE SEQUENCE</scope>
    <source>
        <strain evidence="1">S5-59</strain>
    </source>
</reference>
<name>A0ABY5LAK4_9SPHN</name>
<keyword evidence="2" id="KW-1185">Reference proteome</keyword>
<protein>
    <submittedName>
        <fullName evidence="1">Type II toxin-antitoxin system ParD family antitoxin</fullName>
    </submittedName>
</protein>
<dbReference type="Gene3D" id="6.10.10.120">
    <property type="entry name" value="Antitoxin ParD1-like"/>
    <property type="match status" value="1"/>
</dbReference>
<evidence type="ECO:0000313" key="2">
    <source>
        <dbReference type="Proteomes" id="UP001058533"/>
    </source>
</evidence>
<dbReference type="EMBL" id="CP101740">
    <property type="protein sequence ID" value="UUL82976.1"/>
    <property type="molecule type" value="Genomic_DNA"/>
</dbReference>
<dbReference type="RefSeq" id="WP_256506820.1">
    <property type="nucleotide sequence ID" value="NZ_CP101740.1"/>
</dbReference>
<proteinExistence type="predicted"/>
<evidence type="ECO:0000313" key="1">
    <source>
        <dbReference type="EMBL" id="UUL82976.1"/>
    </source>
</evidence>
<gene>
    <name evidence="1" type="ORF">NMP03_01695</name>
</gene>
<dbReference type="Proteomes" id="UP001058533">
    <property type="component" value="Chromosome"/>
</dbReference>